<proteinExistence type="predicted"/>
<feature type="compositionally biased region" description="Acidic residues" evidence="1">
    <location>
        <begin position="119"/>
        <end position="130"/>
    </location>
</feature>
<reference evidence="2 3" key="1">
    <citation type="submission" date="2020-08" db="EMBL/GenBank/DDBJ databases">
        <authorList>
            <person name="Newling K."/>
            <person name="Davey J."/>
            <person name="Forrester S."/>
        </authorList>
    </citation>
    <scope>NUCLEOTIDE SEQUENCE [LARGE SCALE GENOMIC DNA]</scope>
    <source>
        <strain evidence="3">Crithidia deanei Carvalho (ATCC PRA-265)</strain>
    </source>
</reference>
<gene>
    <name evidence="2" type="ORF">ADEAN_000702600</name>
</gene>
<dbReference type="AlphaFoldDB" id="A0A7G2CI38"/>
<feature type="region of interest" description="Disordered" evidence="1">
    <location>
        <begin position="81"/>
        <end position="130"/>
    </location>
</feature>
<evidence type="ECO:0000313" key="3">
    <source>
        <dbReference type="Proteomes" id="UP000515908"/>
    </source>
</evidence>
<feature type="compositionally biased region" description="Low complexity" evidence="1">
    <location>
        <begin position="109"/>
        <end position="118"/>
    </location>
</feature>
<feature type="region of interest" description="Disordered" evidence="1">
    <location>
        <begin position="37"/>
        <end position="62"/>
    </location>
</feature>
<protein>
    <submittedName>
        <fullName evidence="2">Uncharacterized protein</fullName>
    </submittedName>
</protein>
<feature type="compositionally biased region" description="Basic residues" evidence="1">
    <location>
        <begin position="84"/>
        <end position="102"/>
    </location>
</feature>
<dbReference type="VEuPathDB" id="TriTrypDB:ADEAN_000702600"/>
<dbReference type="EMBL" id="LR877158">
    <property type="protein sequence ID" value="CAD2219518.1"/>
    <property type="molecule type" value="Genomic_DNA"/>
</dbReference>
<keyword evidence="3" id="KW-1185">Reference proteome</keyword>
<evidence type="ECO:0000256" key="1">
    <source>
        <dbReference type="SAM" id="MobiDB-lite"/>
    </source>
</evidence>
<sequence>MTGGHGGATTVHGRTAGSPVIQKFLLALAQLVKTVAPLFTPTKTSRERSKSGRSKSQPHTQALEFLKTEIETALLEGVHEIMAKPRKAGRKAAPKKSSRRRVKASETPSTDSAFSSGSDSDDDESSEDDY</sequence>
<dbReference type="Proteomes" id="UP000515908">
    <property type="component" value="Chromosome 14"/>
</dbReference>
<name>A0A7G2CI38_9TRYP</name>
<evidence type="ECO:0000313" key="2">
    <source>
        <dbReference type="EMBL" id="CAD2219518.1"/>
    </source>
</evidence>
<accession>A0A7G2CI38</accession>
<organism evidence="2 3">
    <name type="scientific">Angomonas deanei</name>
    <dbReference type="NCBI Taxonomy" id="59799"/>
    <lineage>
        <taxon>Eukaryota</taxon>
        <taxon>Discoba</taxon>
        <taxon>Euglenozoa</taxon>
        <taxon>Kinetoplastea</taxon>
        <taxon>Metakinetoplastina</taxon>
        <taxon>Trypanosomatida</taxon>
        <taxon>Trypanosomatidae</taxon>
        <taxon>Strigomonadinae</taxon>
        <taxon>Angomonas</taxon>
    </lineage>
</organism>